<accession>Q18GQ4</accession>
<dbReference type="InterPro" id="IPR036005">
    <property type="entry name" value="Creatinase/aminopeptidase-like"/>
</dbReference>
<name>Q18GQ4_HALWD</name>
<dbReference type="STRING" id="362976.HQ_2735A"/>
<dbReference type="AlphaFoldDB" id="Q18GQ4"/>
<dbReference type="InterPro" id="IPR050659">
    <property type="entry name" value="Peptidase_M24B"/>
</dbReference>
<dbReference type="InterPro" id="IPR029149">
    <property type="entry name" value="Creatin/AminoP/Spt16_N"/>
</dbReference>
<dbReference type="eggNOG" id="arCOG01002">
    <property type="taxonomic scope" value="Archaea"/>
</dbReference>
<dbReference type="Gene3D" id="3.90.230.10">
    <property type="entry name" value="Creatinase/methionine aminopeptidase superfamily"/>
    <property type="match status" value="1"/>
</dbReference>
<dbReference type="RefSeq" id="WP_011571957.1">
    <property type="nucleotide sequence ID" value="NC_008212.1"/>
</dbReference>
<dbReference type="SUPFAM" id="SSF53092">
    <property type="entry name" value="Creatinase/prolidase N-terminal domain"/>
    <property type="match status" value="1"/>
</dbReference>
<feature type="domain" description="Creatinase N-terminal" evidence="2">
    <location>
        <begin position="9"/>
        <end position="98"/>
    </location>
</feature>
<protein>
    <submittedName>
        <fullName evidence="3">Peptidase M24 family protein</fullName>
    </submittedName>
</protein>
<dbReference type="PANTHER" id="PTHR46112:SF2">
    <property type="entry name" value="XAA-PRO AMINOPEPTIDASE P-RELATED"/>
    <property type="match status" value="1"/>
</dbReference>
<dbReference type="Pfam" id="PF01321">
    <property type="entry name" value="Creatinase_N"/>
    <property type="match status" value="1"/>
</dbReference>
<dbReference type="InterPro" id="IPR000587">
    <property type="entry name" value="Creatinase_N"/>
</dbReference>
<dbReference type="Proteomes" id="UP000001975">
    <property type="component" value="Chromosome"/>
</dbReference>
<keyword evidence="4" id="KW-1185">Reference proteome</keyword>
<dbReference type="PANTHER" id="PTHR46112">
    <property type="entry name" value="AMINOPEPTIDASE"/>
    <property type="match status" value="1"/>
</dbReference>
<organism evidence="3 4">
    <name type="scientific">Haloquadratum walsbyi (strain DSM 16790 / HBSQ001)</name>
    <dbReference type="NCBI Taxonomy" id="362976"/>
    <lineage>
        <taxon>Archaea</taxon>
        <taxon>Methanobacteriati</taxon>
        <taxon>Methanobacteriota</taxon>
        <taxon>Stenosarchaea group</taxon>
        <taxon>Halobacteria</taxon>
        <taxon>Halobacteriales</taxon>
        <taxon>Haloferacaceae</taxon>
        <taxon>Haloquadratum</taxon>
    </lineage>
</organism>
<evidence type="ECO:0000313" key="4">
    <source>
        <dbReference type="Proteomes" id="UP000001975"/>
    </source>
</evidence>
<dbReference type="KEGG" id="hwa:HQ_2735A"/>
<dbReference type="Pfam" id="PF00557">
    <property type="entry name" value="Peptidase_M24"/>
    <property type="match status" value="1"/>
</dbReference>
<feature type="domain" description="Peptidase M24" evidence="1">
    <location>
        <begin position="142"/>
        <end position="278"/>
    </location>
</feature>
<dbReference type="InterPro" id="IPR000994">
    <property type="entry name" value="Pept_M24"/>
</dbReference>
<dbReference type="EMBL" id="AM180088">
    <property type="protein sequence ID" value="CAJ52843.1"/>
    <property type="molecule type" value="Genomic_DNA"/>
</dbReference>
<sequence>MNTEQLTHRQDRIEAFLDTESIDAVWFARPQNFTWITGGSNVVDHTASVGVAAAGYTRNDGFVCITTNIEAERLRAEELPDEFTVISYEWYEQSLNAAVAMYTPTASVADFDLPGAKQTAGDQLRRPLAASDIQPYQEVSHEVATTIERVAKEIEPGDTEQEVAAALNATHAARGINTPVILVGKCDRVSTCRHFIPTMATIDSCVTISVTAERNGRHVSATRTVAFEESILRRLREHHDMAMRVEVTALDATREAARNDGTAADVFDAISDAYETLGESDEWRQHHQGGATGFMGREWMATPDSNKKIESPLAYAYNPTVHQAKSEDTALLIDDTIEVASTTGNWPTQRVTSCQSSFGIDRHKVLDAS</sequence>
<proteinExistence type="predicted"/>
<dbReference type="GeneID" id="4193096"/>
<evidence type="ECO:0000313" key="3">
    <source>
        <dbReference type="EMBL" id="CAJ52843.1"/>
    </source>
</evidence>
<gene>
    <name evidence="3" type="ordered locus">HQ_2735A</name>
</gene>
<dbReference type="HOGENOM" id="CLU_053687_0_0_2"/>
<evidence type="ECO:0000259" key="2">
    <source>
        <dbReference type="Pfam" id="PF01321"/>
    </source>
</evidence>
<evidence type="ECO:0000259" key="1">
    <source>
        <dbReference type="Pfam" id="PF00557"/>
    </source>
</evidence>
<dbReference type="SUPFAM" id="SSF55920">
    <property type="entry name" value="Creatinase/aminopeptidase"/>
    <property type="match status" value="1"/>
</dbReference>
<reference evidence="3 4" key="1">
    <citation type="journal article" date="2006" name="BMC Genomics">
        <title>The genome of the square archaeon Haloquadratum walsbyi: life at the limits of water activity.</title>
        <authorList>
            <person name="Bolhuis H.H."/>
            <person name="Palm P.P."/>
            <person name="Wende A.W."/>
            <person name="Falb M.M."/>
            <person name="Rampp M.M."/>
            <person name="Rodriguez-Valera F.F."/>
            <person name="Pfeiffer F.F."/>
            <person name="Oesterhelt D.D."/>
        </authorList>
    </citation>
    <scope>NUCLEOTIDE SEQUENCE [LARGE SCALE GENOMIC DNA]</scope>
    <source>
        <strain evidence="4">DSM 16790 / HBSQ001</strain>
    </source>
</reference>